<gene>
    <name evidence="6" type="primary">LOC113206777</name>
</gene>
<dbReference type="Gene3D" id="3.80.10.10">
    <property type="entry name" value="Ribonuclease Inhibitor"/>
    <property type="match status" value="2"/>
</dbReference>
<feature type="region of interest" description="Disordered" evidence="3">
    <location>
        <begin position="766"/>
        <end position="789"/>
    </location>
</feature>
<dbReference type="PROSITE" id="PS51746">
    <property type="entry name" value="PPM_2"/>
    <property type="match status" value="1"/>
</dbReference>
<feature type="compositionally biased region" description="Low complexity" evidence="3">
    <location>
        <begin position="844"/>
        <end position="853"/>
    </location>
</feature>
<organism evidence="5 6">
    <name type="scientific">Frankliniella occidentalis</name>
    <name type="common">Western flower thrips</name>
    <name type="synonym">Euthrips occidentalis</name>
    <dbReference type="NCBI Taxonomy" id="133901"/>
    <lineage>
        <taxon>Eukaryota</taxon>
        <taxon>Metazoa</taxon>
        <taxon>Ecdysozoa</taxon>
        <taxon>Arthropoda</taxon>
        <taxon>Hexapoda</taxon>
        <taxon>Insecta</taxon>
        <taxon>Pterygota</taxon>
        <taxon>Neoptera</taxon>
        <taxon>Paraneoptera</taxon>
        <taxon>Thysanoptera</taxon>
        <taxon>Terebrantia</taxon>
        <taxon>Thripoidea</taxon>
        <taxon>Thripidae</taxon>
        <taxon>Frankliniella</taxon>
    </lineage>
</organism>
<dbReference type="PRINTS" id="PR00019">
    <property type="entry name" value="LEURICHRPT"/>
</dbReference>
<dbReference type="InterPro" id="IPR050216">
    <property type="entry name" value="LRR_domain-containing"/>
</dbReference>
<dbReference type="PANTHER" id="PTHR48051:SF46">
    <property type="entry name" value="LEUCINE RICH REPEAT-CONTAINING DOMAIN PROTEIN"/>
    <property type="match status" value="1"/>
</dbReference>
<evidence type="ECO:0000256" key="2">
    <source>
        <dbReference type="ARBA" id="ARBA00022737"/>
    </source>
</evidence>
<dbReference type="SMART" id="SM00332">
    <property type="entry name" value="PP2Cc"/>
    <property type="match status" value="1"/>
</dbReference>
<dbReference type="SUPFAM" id="SSF52058">
    <property type="entry name" value="L domain-like"/>
    <property type="match status" value="2"/>
</dbReference>
<dbReference type="InterPro" id="IPR036457">
    <property type="entry name" value="PPM-type-like_dom_sf"/>
</dbReference>
<proteinExistence type="predicted"/>
<dbReference type="Pfam" id="PF00481">
    <property type="entry name" value="PP2C"/>
    <property type="match status" value="1"/>
</dbReference>
<feature type="domain" description="PPM-type phosphatase" evidence="4">
    <location>
        <begin position="430"/>
        <end position="655"/>
    </location>
</feature>
<dbReference type="Pfam" id="PF13855">
    <property type="entry name" value="LRR_8"/>
    <property type="match status" value="1"/>
</dbReference>
<evidence type="ECO:0000256" key="1">
    <source>
        <dbReference type="ARBA" id="ARBA00022614"/>
    </source>
</evidence>
<dbReference type="Proteomes" id="UP000504606">
    <property type="component" value="Unplaced"/>
</dbReference>
<dbReference type="InterPro" id="IPR032675">
    <property type="entry name" value="LRR_dom_sf"/>
</dbReference>
<dbReference type="OrthoDB" id="737510at2759"/>
<dbReference type="Pfam" id="PF13516">
    <property type="entry name" value="LRR_6"/>
    <property type="match status" value="1"/>
</dbReference>
<dbReference type="CDD" id="cd00143">
    <property type="entry name" value="PP2Cc"/>
    <property type="match status" value="1"/>
</dbReference>
<keyword evidence="1" id="KW-0433">Leucine-rich repeat</keyword>
<protein>
    <submittedName>
        <fullName evidence="6">Protein phosphatase PHLPP-like protein</fullName>
    </submittedName>
</protein>
<feature type="compositionally biased region" description="Gly residues" evidence="3">
    <location>
        <begin position="854"/>
        <end position="866"/>
    </location>
</feature>
<accession>A0A9C6U308</accession>
<feature type="compositionally biased region" description="Low complexity" evidence="3">
    <location>
        <begin position="771"/>
        <end position="781"/>
    </location>
</feature>
<dbReference type="SMART" id="SM00369">
    <property type="entry name" value="LRR_TYP"/>
    <property type="match status" value="10"/>
</dbReference>
<dbReference type="PANTHER" id="PTHR48051">
    <property type="match status" value="1"/>
</dbReference>
<dbReference type="GO" id="GO:0005737">
    <property type="term" value="C:cytoplasm"/>
    <property type="evidence" value="ECO:0007669"/>
    <property type="project" value="TreeGrafter"/>
</dbReference>
<feature type="region of interest" description="Disordered" evidence="3">
    <location>
        <begin position="844"/>
        <end position="866"/>
    </location>
</feature>
<reference evidence="6" key="1">
    <citation type="submission" date="2025-08" db="UniProtKB">
        <authorList>
            <consortium name="RefSeq"/>
        </authorList>
    </citation>
    <scope>IDENTIFICATION</scope>
    <source>
        <tissue evidence="6">Whole organism</tissue>
    </source>
</reference>
<evidence type="ECO:0000259" key="4">
    <source>
        <dbReference type="PROSITE" id="PS51746"/>
    </source>
</evidence>
<dbReference type="AlphaFoldDB" id="A0A9C6U308"/>
<name>A0A9C6U308_FRAOC</name>
<evidence type="ECO:0000313" key="6">
    <source>
        <dbReference type="RefSeq" id="XP_052126461.1"/>
    </source>
</evidence>
<dbReference type="GeneID" id="113206777"/>
<evidence type="ECO:0000256" key="3">
    <source>
        <dbReference type="SAM" id="MobiDB-lite"/>
    </source>
</evidence>
<dbReference type="Gene3D" id="3.60.40.10">
    <property type="entry name" value="PPM-type phosphatase domain"/>
    <property type="match status" value="1"/>
</dbReference>
<dbReference type="InterPro" id="IPR001932">
    <property type="entry name" value="PPM-type_phosphatase-like_dom"/>
</dbReference>
<dbReference type="SMART" id="SM00364">
    <property type="entry name" value="LRR_BAC"/>
    <property type="match status" value="10"/>
</dbReference>
<sequence>MYVRLDSSQLLPLLDSCARSLQRLSVNVTALQGDLELCCANCTGPGLQRISGLKQLRIQLNHDENLTQLDVSENAIEVLDLSALSKLQTLQCSRNSLRELTVNGRHLTSLIAGNNQLRTLSASPTPLQLEHLDVSYNRLATLPGWVGGCSRLRALFASHNELTAAPQQLLSGQLPNLHTLQLSYNELQQLPAVSSRLPLALHHLFLQSNRLAALPCNLFTVATRLRVLNVSNNRLEELPAPPPMHDAEGDRGSPLDKLYLTANCLGDAALRSLAAFRRLRTLHAAYNHLSVLPDSCVASWPDLEELVLSGNTLRHLPENIVQLRHLRVLRVHSNQLRNSPCFSRMTSLKVLDLSHNQLDRVSLATLAPPQLQFLDLSCNSRLHVDPRQFSVYRSQRQGGPGSISLVDVSGLNRSSLPTAPPARPPTTPWAVGFSETPGLRERLYIAQLRLPSFCNSEGLFGLFDGGGEGSLPAALVRAVPRILVEERAVTETAADYLKYTLLSAHRELREHGQKQGACATLVHVCPRGSRYVLRVASVGEAKAVLARTDGPLTLTREQPTNASRHPLESAVRSQLGCSALFPLVLPDPHVVELELRESDDFLVVANQRLWEVVSEREAMQEVRAASSPLLAAKRLQDMAQSYGCEDNISVVVLRLGALALPTQVPAEMAAEDVNILPPVSASCSCCAPCCRCRHDRSSPSGQSDQASCESRAPALALHAAPQPAPRRPMLNGVLGGVNGVLNGSSAGTMYKATRCRVDNVYRGGGSGGSGCSDSGGDTSCGSGTGSDRSHLSEEQFRCWEYMLEQNTQLLFDKELDTLSRAFTRRPVPRGHALSQALGMGRALSSSSPHLAHAGGAGPGVGPGGPGAPVAPHPAAVPTPTPPFLSRHFGSARSLSCTPTARRLGLGVGGLGGLHAGVGGLGSSRQLLHTGPNAAYFGSLQRLMPYNLEYDFDVIHERAENGHSMSGSLIDQRADQDSLEQDGRMRKYWDVATTEL</sequence>
<dbReference type="KEGG" id="foc:113206777"/>
<dbReference type="InterPro" id="IPR003591">
    <property type="entry name" value="Leu-rich_rpt_typical-subtyp"/>
</dbReference>
<keyword evidence="5" id="KW-1185">Reference proteome</keyword>
<dbReference type="SUPFAM" id="SSF81606">
    <property type="entry name" value="PP2C-like"/>
    <property type="match status" value="1"/>
</dbReference>
<dbReference type="InterPro" id="IPR001611">
    <property type="entry name" value="Leu-rich_rpt"/>
</dbReference>
<dbReference type="RefSeq" id="XP_052126461.1">
    <property type="nucleotide sequence ID" value="XM_052270501.1"/>
</dbReference>
<keyword evidence="2" id="KW-0677">Repeat</keyword>
<dbReference type="PROSITE" id="PS51450">
    <property type="entry name" value="LRR"/>
    <property type="match status" value="3"/>
</dbReference>
<evidence type="ECO:0000313" key="5">
    <source>
        <dbReference type="Proteomes" id="UP000504606"/>
    </source>
</evidence>